<dbReference type="PANTHER" id="PTHR22911:SF76">
    <property type="entry name" value="EAMA DOMAIN-CONTAINING PROTEIN"/>
    <property type="match status" value="1"/>
</dbReference>
<comment type="caution">
    <text evidence="3">The sequence shown here is derived from an EMBL/GenBank/DDBJ whole genome shotgun (WGS) entry which is preliminary data.</text>
</comment>
<feature type="transmembrane region" description="Helical" evidence="1">
    <location>
        <begin position="205"/>
        <end position="224"/>
    </location>
</feature>
<dbReference type="InterPro" id="IPR000620">
    <property type="entry name" value="EamA_dom"/>
</dbReference>
<keyword evidence="1" id="KW-0472">Membrane</keyword>
<feature type="transmembrane region" description="Helical" evidence="1">
    <location>
        <begin position="117"/>
        <end position="134"/>
    </location>
</feature>
<feature type="transmembrane region" description="Helical" evidence="1">
    <location>
        <begin position="173"/>
        <end position="193"/>
    </location>
</feature>
<gene>
    <name evidence="3" type="ORF">GCM10007981_14300</name>
</gene>
<reference evidence="3" key="2">
    <citation type="submission" date="2020-09" db="EMBL/GenBank/DDBJ databases">
        <authorList>
            <person name="Sun Q."/>
            <person name="Ohkuma M."/>
        </authorList>
    </citation>
    <scope>NUCLEOTIDE SEQUENCE</scope>
    <source>
        <strain evidence="3">JCM 10088</strain>
    </source>
</reference>
<feature type="transmembrane region" description="Helical" evidence="1">
    <location>
        <begin position="236"/>
        <end position="255"/>
    </location>
</feature>
<dbReference type="OrthoDB" id="214554at2157"/>
<accession>A0A830GVK6</accession>
<feature type="domain" description="EamA" evidence="2">
    <location>
        <begin position="144"/>
        <end position="278"/>
    </location>
</feature>
<feature type="transmembrane region" description="Helical" evidence="1">
    <location>
        <begin position="35"/>
        <end position="51"/>
    </location>
</feature>
<dbReference type="SUPFAM" id="SSF103481">
    <property type="entry name" value="Multidrug resistance efflux transporter EmrE"/>
    <property type="match status" value="2"/>
</dbReference>
<evidence type="ECO:0000313" key="4">
    <source>
        <dbReference type="Proteomes" id="UP000610960"/>
    </source>
</evidence>
<protein>
    <submittedName>
        <fullName evidence="3">Multidrug transporter</fullName>
    </submittedName>
</protein>
<keyword evidence="1" id="KW-0812">Transmembrane</keyword>
<keyword evidence="1" id="KW-1133">Transmembrane helix</keyword>
<dbReference type="PANTHER" id="PTHR22911">
    <property type="entry name" value="ACYL-MALONYL CONDENSING ENZYME-RELATED"/>
    <property type="match status" value="1"/>
</dbReference>
<dbReference type="GO" id="GO:0016020">
    <property type="term" value="C:membrane"/>
    <property type="evidence" value="ECO:0007669"/>
    <property type="project" value="InterPro"/>
</dbReference>
<feature type="transmembrane region" description="Helical" evidence="1">
    <location>
        <begin position="261"/>
        <end position="278"/>
    </location>
</feature>
<organism evidence="3 4">
    <name type="scientific">Thermocladium modestius</name>
    <dbReference type="NCBI Taxonomy" id="62609"/>
    <lineage>
        <taxon>Archaea</taxon>
        <taxon>Thermoproteota</taxon>
        <taxon>Thermoprotei</taxon>
        <taxon>Thermoproteales</taxon>
        <taxon>Thermoproteaceae</taxon>
        <taxon>Thermocladium</taxon>
    </lineage>
</organism>
<evidence type="ECO:0000259" key="2">
    <source>
        <dbReference type="Pfam" id="PF00892"/>
    </source>
</evidence>
<dbReference type="AlphaFoldDB" id="A0A830GVK6"/>
<dbReference type="Proteomes" id="UP000610960">
    <property type="component" value="Unassembled WGS sequence"/>
</dbReference>
<evidence type="ECO:0000256" key="1">
    <source>
        <dbReference type="SAM" id="Phobius"/>
    </source>
</evidence>
<dbReference type="EMBL" id="BMNL01000003">
    <property type="protein sequence ID" value="GGP21646.1"/>
    <property type="molecule type" value="Genomic_DNA"/>
</dbReference>
<reference evidence="3" key="1">
    <citation type="journal article" date="2014" name="Int. J. Syst. Evol. Microbiol.">
        <title>Complete genome sequence of Corynebacterium casei LMG S-19264T (=DSM 44701T), isolated from a smear-ripened cheese.</title>
        <authorList>
            <consortium name="US DOE Joint Genome Institute (JGI-PGF)"/>
            <person name="Walter F."/>
            <person name="Albersmeier A."/>
            <person name="Kalinowski J."/>
            <person name="Ruckert C."/>
        </authorList>
    </citation>
    <scope>NUCLEOTIDE SEQUENCE</scope>
    <source>
        <strain evidence="3">JCM 10088</strain>
    </source>
</reference>
<feature type="transmembrane region" description="Helical" evidence="1">
    <location>
        <begin position="63"/>
        <end position="81"/>
    </location>
</feature>
<feature type="transmembrane region" description="Helical" evidence="1">
    <location>
        <begin position="87"/>
        <end position="105"/>
    </location>
</feature>
<keyword evidence="4" id="KW-1185">Reference proteome</keyword>
<dbReference type="Pfam" id="PF00892">
    <property type="entry name" value="EamA"/>
    <property type="match status" value="2"/>
</dbReference>
<name>A0A830GVK6_9CREN</name>
<feature type="transmembrane region" description="Helical" evidence="1">
    <location>
        <begin position="140"/>
        <end position="161"/>
    </location>
</feature>
<feature type="domain" description="EamA" evidence="2">
    <location>
        <begin position="4"/>
        <end position="132"/>
    </location>
</feature>
<proteinExistence type="predicted"/>
<dbReference type="RefSeq" id="WP_188596723.1">
    <property type="nucleotide sequence ID" value="NZ_BMNL01000003.1"/>
</dbReference>
<dbReference type="InterPro" id="IPR037185">
    <property type="entry name" value="EmrE-like"/>
</dbReference>
<sequence>MRALALASLITAAIAISWASILILLSGANSITISFWRLAIASLALMPLAWNKLKSIESRAVKWLLISGIGLAVHFVTWITSLFYTTVAASTTIVSTYVIFVLPFTRLAGRREVTRNTVVGTAMALIGVAVIAYGDYGGGWGSVLGDALAMAGSISGALYFVSGKSAREFMDTASYGVTAYGIGAIIVLLIALLLHVDVFSVGIKAWPYILLLVVGPMLGGHTLINYSIKYYRSVTVATSTLIEPIGSTIIAYFLLSQRPPPVSYIGMAITLASIYIVIKEEIEADRRSSS</sequence>
<evidence type="ECO:0000313" key="3">
    <source>
        <dbReference type="EMBL" id="GGP21646.1"/>
    </source>
</evidence>